<dbReference type="NCBIfam" id="TIGR00639">
    <property type="entry name" value="PurN"/>
    <property type="match status" value="1"/>
</dbReference>
<reference evidence="6 7" key="1">
    <citation type="submission" date="2018-08" db="EMBL/GenBank/DDBJ databases">
        <title>Murine metabolic-syndrome-specific gut microbial biobank.</title>
        <authorList>
            <person name="Liu C."/>
        </authorList>
    </citation>
    <scope>NUCLEOTIDE SEQUENCE [LARGE SCALE GENOMIC DNA]</scope>
    <source>
        <strain evidence="6 7">583</strain>
    </source>
</reference>
<organism evidence="6 7">
    <name type="scientific">Senegalia massiliensis</name>
    <dbReference type="NCBI Taxonomy" id="1720316"/>
    <lineage>
        <taxon>Bacteria</taxon>
        <taxon>Bacillati</taxon>
        <taxon>Bacillota</taxon>
        <taxon>Clostridia</taxon>
        <taxon>Eubacteriales</taxon>
        <taxon>Clostridiaceae</taxon>
        <taxon>Senegalia</taxon>
    </lineage>
</organism>
<dbReference type="GO" id="GO:0005829">
    <property type="term" value="C:cytosol"/>
    <property type="evidence" value="ECO:0007669"/>
    <property type="project" value="TreeGrafter"/>
</dbReference>
<dbReference type="PANTHER" id="PTHR43369">
    <property type="entry name" value="PHOSPHORIBOSYLGLYCINAMIDE FORMYLTRANSFERASE"/>
    <property type="match status" value="1"/>
</dbReference>
<comment type="similarity">
    <text evidence="4">Belongs to the GART family.</text>
</comment>
<feature type="domain" description="Formyl transferase N-terminal" evidence="5">
    <location>
        <begin position="3"/>
        <end position="187"/>
    </location>
</feature>
<comment type="pathway">
    <text evidence="1 4">Purine metabolism; IMP biosynthesis via de novo pathway; N(2)-formyl-N(1)-(5-phospho-D-ribosyl)glycinamide from N(1)-(5-phospho-D-ribosyl)glycinamide (10-formyl THF route): step 1/1.</text>
</comment>
<accession>A0A845R302</accession>
<keyword evidence="2 4" id="KW-0808">Transferase</keyword>
<gene>
    <name evidence="4" type="primary">purN</name>
    <name evidence="6" type="ORF">D3Z33_13940</name>
</gene>
<evidence type="ECO:0000313" key="7">
    <source>
        <dbReference type="Proteomes" id="UP000467132"/>
    </source>
</evidence>
<dbReference type="AlphaFoldDB" id="A0A845R302"/>
<evidence type="ECO:0000256" key="1">
    <source>
        <dbReference type="ARBA" id="ARBA00005054"/>
    </source>
</evidence>
<comment type="caution">
    <text evidence="6">The sequence shown here is derived from an EMBL/GenBank/DDBJ whole genome shotgun (WGS) entry which is preliminary data.</text>
</comment>
<sequence length="209" mass="23561">MLKIGVLISGSGTNFQAIVETIEDENINAKVELVISNKKDAYGLKRAESRGIRALYLDSKDFNNIEDYDLKLIEEFKKRDIELIVLAGYLKVLSSDFIEAFKNKIINIHPSLLPSFGGRGCYGEKVHEKVLNYGCKYSGATVHFVDNGVDTGPIILQKIVEIDEYETINSLKQKVLTIEHKILPMAVKLFAEERIVLNSRKVKILGEMK</sequence>
<comment type="catalytic activity">
    <reaction evidence="4">
        <text>N(1)-(5-phospho-beta-D-ribosyl)glycinamide + (6R)-10-formyltetrahydrofolate = N(2)-formyl-N(1)-(5-phospho-beta-D-ribosyl)glycinamide + (6S)-5,6,7,8-tetrahydrofolate + H(+)</text>
        <dbReference type="Rhea" id="RHEA:15053"/>
        <dbReference type="ChEBI" id="CHEBI:15378"/>
        <dbReference type="ChEBI" id="CHEBI:57453"/>
        <dbReference type="ChEBI" id="CHEBI:143788"/>
        <dbReference type="ChEBI" id="CHEBI:147286"/>
        <dbReference type="ChEBI" id="CHEBI:195366"/>
        <dbReference type="EC" id="2.1.2.2"/>
    </reaction>
</comment>
<feature type="binding site" evidence="4">
    <location>
        <begin position="12"/>
        <end position="14"/>
    </location>
    <ligand>
        <name>N(1)-(5-phospho-beta-D-ribosyl)glycinamide</name>
        <dbReference type="ChEBI" id="CHEBI:143788"/>
    </ligand>
</feature>
<feature type="site" description="Raises pKa of active site His" evidence="4">
    <location>
        <position position="150"/>
    </location>
</feature>
<feature type="binding site" evidence="4">
    <location>
        <position position="107"/>
    </location>
    <ligand>
        <name>(6R)-10-formyltetrahydrofolate</name>
        <dbReference type="ChEBI" id="CHEBI:195366"/>
    </ligand>
</feature>
<protein>
    <recommendedName>
        <fullName evidence="4">Phosphoribosylglycinamide formyltransferase</fullName>
        <ecNumber evidence="4">2.1.2.2</ecNumber>
    </recommendedName>
    <alternativeName>
        <fullName evidence="4">5'-phosphoribosylglycinamide transformylase</fullName>
    </alternativeName>
    <alternativeName>
        <fullName evidence="4">GAR transformylase</fullName>
        <shortName evidence="4">GART</shortName>
    </alternativeName>
</protein>
<dbReference type="EMBL" id="QXXA01000017">
    <property type="protein sequence ID" value="NBI07958.1"/>
    <property type="molecule type" value="Genomic_DNA"/>
</dbReference>
<dbReference type="HAMAP" id="MF_01930">
    <property type="entry name" value="PurN"/>
    <property type="match status" value="1"/>
</dbReference>
<dbReference type="Gene3D" id="3.40.50.170">
    <property type="entry name" value="Formyl transferase, N-terminal domain"/>
    <property type="match status" value="1"/>
</dbReference>
<keyword evidence="3 4" id="KW-0658">Purine biosynthesis</keyword>
<evidence type="ECO:0000259" key="5">
    <source>
        <dbReference type="Pfam" id="PF00551"/>
    </source>
</evidence>
<feature type="active site" description="Proton donor" evidence="4">
    <location>
        <position position="109"/>
    </location>
</feature>
<dbReference type="InterPro" id="IPR036477">
    <property type="entry name" value="Formyl_transf_N_sf"/>
</dbReference>
<evidence type="ECO:0000313" key="6">
    <source>
        <dbReference type="EMBL" id="NBI07958.1"/>
    </source>
</evidence>
<dbReference type="GO" id="GO:0006189">
    <property type="term" value="P:'de novo' IMP biosynthetic process"/>
    <property type="evidence" value="ECO:0007669"/>
    <property type="project" value="UniProtKB-UniRule"/>
</dbReference>
<dbReference type="UniPathway" id="UPA00074">
    <property type="reaction ID" value="UER00126"/>
</dbReference>
<dbReference type="EC" id="2.1.2.2" evidence="4"/>
<proteinExistence type="inferred from homology"/>
<dbReference type="RefSeq" id="WP_160198423.1">
    <property type="nucleotide sequence ID" value="NZ_QXXA01000017.1"/>
</dbReference>
<dbReference type="GO" id="GO:0004644">
    <property type="term" value="F:phosphoribosylglycinamide formyltransferase activity"/>
    <property type="evidence" value="ECO:0007669"/>
    <property type="project" value="UniProtKB-UniRule"/>
</dbReference>
<dbReference type="PANTHER" id="PTHR43369:SF2">
    <property type="entry name" value="PHOSPHORIBOSYLGLYCINAMIDE FORMYLTRANSFERASE"/>
    <property type="match status" value="1"/>
</dbReference>
<evidence type="ECO:0000256" key="2">
    <source>
        <dbReference type="ARBA" id="ARBA00022679"/>
    </source>
</evidence>
<evidence type="ECO:0000256" key="3">
    <source>
        <dbReference type="ARBA" id="ARBA00022755"/>
    </source>
</evidence>
<dbReference type="InterPro" id="IPR004607">
    <property type="entry name" value="GART"/>
</dbReference>
<comment type="caution">
    <text evidence="4">Lacks conserved residue(s) required for the propagation of feature annotation.</text>
</comment>
<keyword evidence="7" id="KW-1185">Reference proteome</keyword>
<dbReference type="SUPFAM" id="SSF53328">
    <property type="entry name" value="Formyltransferase"/>
    <property type="match status" value="1"/>
</dbReference>
<name>A0A845R302_9CLOT</name>
<dbReference type="Proteomes" id="UP000467132">
    <property type="component" value="Unassembled WGS sequence"/>
</dbReference>
<dbReference type="InterPro" id="IPR002376">
    <property type="entry name" value="Formyl_transf_N"/>
</dbReference>
<dbReference type="Pfam" id="PF00551">
    <property type="entry name" value="Formyl_trans_N"/>
    <property type="match status" value="1"/>
</dbReference>
<dbReference type="OrthoDB" id="9806170at2"/>
<evidence type="ECO:0000256" key="4">
    <source>
        <dbReference type="HAMAP-Rule" id="MF_01930"/>
    </source>
</evidence>
<comment type="function">
    <text evidence="4">Catalyzes the transfer of a formyl group from 10-formyltetrahydrofolate to 5-phospho-ribosyl-glycinamide (GAR), producing 5-phospho-ribosyl-N-formylglycinamide (FGAR) and tetrahydrofolate.</text>
</comment>
<dbReference type="CDD" id="cd08645">
    <property type="entry name" value="FMT_core_GART"/>
    <property type="match status" value="1"/>
</dbReference>